<comment type="subcellular location">
    <subcellularLocation>
        <location evidence="1">Secreted</location>
    </subcellularLocation>
</comment>
<sequence>MIDYENTFSMQNPNNVSEDTKSFNKKAMDFLHKLVLKALIPDGIYVVDYAAGEERLGENKLYAMVQCAKITGKCKACLESAIKELSKCCGGKQGARVVLGISCNLRYELYPFLSK</sequence>
<dbReference type="InterPro" id="IPR050581">
    <property type="entry name" value="CRR_secretory_protein"/>
</dbReference>
<comment type="similarity">
    <text evidence="5">Belongs to the cysteine-rich repeat secretory protein family.</text>
</comment>
<dbReference type="PROSITE" id="PS51473">
    <property type="entry name" value="GNK2"/>
    <property type="match status" value="1"/>
</dbReference>
<gene>
    <name evidence="7" type="ORF">ANE_LOCUS9427</name>
</gene>
<evidence type="ECO:0000256" key="2">
    <source>
        <dbReference type="ARBA" id="ARBA00022525"/>
    </source>
</evidence>
<comment type="caution">
    <text evidence="7">The sequence shown here is derived from an EMBL/GenBank/DDBJ whole genome shotgun (WGS) entry which is preliminary data.</text>
</comment>
<dbReference type="Gene3D" id="3.30.430.20">
    <property type="entry name" value="Gnk2 domain, C-X8-C-X2-C motif"/>
    <property type="match status" value="1"/>
</dbReference>
<dbReference type="InterPro" id="IPR002902">
    <property type="entry name" value="GNK2"/>
</dbReference>
<evidence type="ECO:0000259" key="6">
    <source>
        <dbReference type="PROSITE" id="PS51473"/>
    </source>
</evidence>
<evidence type="ECO:0000313" key="8">
    <source>
        <dbReference type="Proteomes" id="UP000489600"/>
    </source>
</evidence>
<dbReference type="OrthoDB" id="1034105at2759"/>
<dbReference type="Proteomes" id="UP000489600">
    <property type="component" value="Unassembled WGS sequence"/>
</dbReference>
<dbReference type="CDD" id="cd23509">
    <property type="entry name" value="Gnk2-like"/>
    <property type="match status" value="1"/>
</dbReference>
<feature type="domain" description="Gnk2-homologous" evidence="6">
    <location>
        <begin position="4"/>
        <end position="112"/>
    </location>
</feature>
<dbReference type="PANTHER" id="PTHR32411">
    <property type="entry name" value="CYSTEINE-RICH REPEAT SECRETORY PROTEIN 38-RELATED"/>
    <property type="match status" value="1"/>
</dbReference>
<proteinExistence type="inferred from homology"/>
<dbReference type="Pfam" id="PF01657">
    <property type="entry name" value="Stress-antifung"/>
    <property type="match status" value="1"/>
</dbReference>
<name>A0A565BBJ0_9BRAS</name>
<keyword evidence="2" id="KW-0964">Secreted</keyword>
<evidence type="ECO:0000256" key="4">
    <source>
        <dbReference type="ARBA" id="ARBA00022737"/>
    </source>
</evidence>
<reference evidence="7" key="1">
    <citation type="submission" date="2019-07" db="EMBL/GenBank/DDBJ databases">
        <authorList>
            <person name="Dittberner H."/>
        </authorList>
    </citation>
    <scope>NUCLEOTIDE SEQUENCE [LARGE SCALE GENOMIC DNA]</scope>
</reference>
<keyword evidence="4" id="KW-0677">Repeat</keyword>
<dbReference type="GO" id="GO:0005576">
    <property type="term" value="C:extracellular region"/>
    <property type="evidence" value="ECO:0007669"/>
    <property type="project" value="UniProtKB-SubCell"/>
</dbReference>
<evidence type="ECO:0000313" key="7">
    <source>
        <dbReference type="EMBL" id="VVA98982.1"/>
    </source>
</evidence>
<dbReference type="AlphaFoldDB" id="A0A565BBJ0"/>
<keyword evidence="8" id="KW-1185">Reference proteome</keyword>
<keyword evidence="3" id="KW-0732">Signal</keyword>
<dbReference type="PANTHER" id="PTHR32411:SF72">
    <property type="entry name" value="CYSTEINE-RICH REPEAT SECRETORY PROTEIN 34-RELATED"/>
    <property type="match status" value="1"/>
</dbReference>
<accession>A0A565BBJ0</accession>
<organism evidence="7 8">
    <name type="scientific">Arabis nemorensis</name>
    <dbReference type="NCBI Taxonomy" id="586526"/>
    <lineage>
        <taxon>Eukaryota</taxon>
        <taxon>Viridiplantae</taxon>
        <taxon>Streptophyta</taxon>
        <taxon>Embryophyta</taxon>
        <taxon>Tracheophyta</taxon>
        <taxon>Spermatophyta</taxon>
        <taxon>Magnoliopsida</taxon>
        <taxon>eudicotyledons</taxon>
        <taxon>Gunneridae</taxon>
        <taxon>Pentapetalae</taxon>
        <taxon>rosids</taxon>
        <taxon>malvids</taxon>
        <taxon>Brassicales</taxon>
        <taxon>Brassicaceae</taxon>
        <taxon>Arabideae</taxon>
        <taxon>Arabis</taxon>
    </lineage>
</organism>
<evidence type="ECO:0000256" key="3">
    <source>
        <dbReference type="ARBA" id="ARBA00022729"/>
    </source>
</evidence>
<dbReference type="EMBL" id="CABITT030000003">
    <property type="protein sequence ID" value="VVA98982.1"/>
    <property type="molecule type" value="Genomic_DNA"/>
</dbReference>
<dbReference type="InterPro" id="IPR038408">
    <property type="entry name" value="GNK2_sf"/>
</dbReference>
<evidence type="ECO:0000256" key="1">
    <source>
        <dbReference type="ARBA" id="ARBA00004613"/>
    </source>
</evidence>
<evidence type="ECO:0000256" key="5">
    <source>
        <dbReference type="ARBA" id="ARBA00038515"/>
    </source>
</evidence>
<protein>
    <recommendedName>
        <fullName evidence="6">Gnk2-homologous domain-containing protein</fullName>
    </recommendedName>
</protein>